<dbReference type="Proteomes" id="UP001154860">
    <property type="component" value="Unassembled WGS sequence"/>
</dbReference>
<comment type="caution">
    <text evidence="8">The sequence shown here is derived from an EMBL/GenBank/DDBJ whole genome shotgun (WGS) entry which is preliminary data.</text>
</comment>
<keyword evidence="9" id="KW-1185">Reference proteome</keyword>
<comment type="cofactor">
    <cofactor evidence="1">
        <name>FAD</name>
        <dbReference type="ChEBI" id="CHEBI:57692"/>
    </cofactor>
</comment>
<dbReference type="PANTHER" id="PTHR42784:SF1">
    <property type="entry name" value="PYRANOSE 2-OXIDASE"/>
    <property type="match status" value="1"/>
</dbReference>
<evidence type="ECO:0000256" key="5">
    <source>
        <dbReference type="ARBA" id="ARBA00023002"/>
    </source>
</evidence>
<evidence type="ECO:0000313" key="8">
    <source>
        <dbReference type="EMBL" id="MBN2977122.1"/>
    </source>
</evidence>
<evidence type="ECO:0000313" key="9">
    <source>
        <dbReference type="Proteomes" id="UP001154860"/>
    </source>
</evidence>
<dbReference type="GO" id="GO:0050660">
    <property type="term" value="F:flavin adenine dinucleotide binding"/>
    <property type="evidence" value="ECO:0007669"/>
    <property type="project" value="InterPro"/>
</dbReference>
<dbReference type="RefSeq" id="WP_205490796.1">
    <property type="nucleotide sequence ID" value="NZ_JAFHKI010000101.1"/>
</dbReference>
<reference evidence="8 9" key="2">
    <citation type="journal article" date="2023" name="Plant Pathol.">
        <title>Dismantling and reorganizing Pseudomonas marginalis sensu#lato.</title>
        <authorList>
            <person name="Sawada H."/>
            <person name="Fujikawa T."/>
            <person name="Satou M."/>
        </authorList>
    </citation>
    <scope>NUCLEOTIDE SEQUENCE [LARGE SCALE GENOMIC DNA]</scope>
    <source>
        <strain evidence="8 9">MAFF 301381</strain>
    </source>
</reference>
<evidence type="ECO:0000259" key="7">
    <source>
        <dbReference type="Pfam" id="PF05199"/>
    </source>
</evidence>
<feature type="domain" description="Glucose-methanol-choline oxidoreductase C-terminal" evidence="7">
    <location>
        <begin position="417"/>
        <end position="527"/>
    </location>
</feature>
<evidence type="ECO:0000256" key="4">
    <source>
        <dbReference type="ARBA" id="ARBA00022827"/>
    </source>
</evidence>
<dbReference type="AlphaFoldDB" id="A0A9X1C6S7"/>
<dbReference type="InterPro" id="IPR051473">
    <property type="entry name" value="P2Ox-like"/>
</dbReference>
<dbReference type="Pfam" id="PF00732">
    <property type="entry name" value="GMC_oxred_N"/>
    <property type="match status" value="1"/>
</dbReference>
<protein>
    <submittedName>
        <fullName evidence="8">GMC family oxidoreductase</fullName>
    </submittedName>
</protein>
<dbReference type="Pfam" id="PF05199">
    <property type="entry name" value="GMC_oxred_C"/>
    <property type="match status" value="1"/>
</dbReference>
<keyword evidence="3" id="KW-0285">Flavoprotein</keyword>
<feature type="domain" description="Glucose-methanol-choline oxidoreductase N-terminal" evidence="6">
    <location>
        <begin position="210"/>
        <end position="320"/>
    </location>
</feature>
<dbReference type="SUPFAM" id="SSF51905">
    <property type="entry name" value="FAD/NAD(P)-binding domain"/>
    <property type="match status" value="1"/>
</dbReference>
<sequence length="550" mass="59967">MTPAEIQLRHWDAIVIGTGIGGATLGQSLAQAGMSVLFCEKGASHLTAPDALVGKWAETFFEGEHSNNSYTSYLKRAGRLSSPILEVTGGGSKSVLPILGEGTGGSSVLYGMVMERFFPVDFEPSVYANGASGAQTPDKWPIASGELEPYYAKAEALYNVKATLDPLRPGKESRSILPPPPYSPANGELYEYLSSQGCHPYHLPMACEYRPSCRECIGFICDKRCKGDSVNICLVPALKENSAVLADNCEVLKLQTEAARVTSFLCLWNGKLVTLRGTTIILAAGALGTPAILLRSASKKWPRGLANGSDQVGRNLMRHFLDYYIVKMRMPPREKDLIKQLAWNDLYVSDGIKLGTVQSNGNLPPVSVIAHTVKEDLTRSSRLLGLLASRMSSIIEWGVKASLRDTMVFAGIMEDFPYADNRVTLSADGQIRIEYSIHKEDRDRLALFRRKVKSVFKGYRTRLNPAAEKNSILGHACGTCRFGDLPHNSVLDRNNKAHELDNLYVVDSSFFPTSSGTNPSLTIAANALRVADLIINASYIGGRAADKVNR</sequence>
<name>A0A9X1C6S7_9PSED</name>
<keyword evidence="5" id="KW-0560">Oxidoreductase</keyword>
<dbReference type="Gene3D" id="3.50.50.60">
    <property type="entry name" value="FAD/NAD(P)-binding domain"/>
    <property type="match status" value="2"/>
</dbReference>
<dbReference type="EMBL" id="JAFHKJ010000060">
    <property type="protein sequence ID" value="MBN2977122.1"/>
    <property type="molecule type" value="Genomic_DNA"/>
</dbReference>
<evidence type="ECO:0000256" key="1">
    <source>
        <dbReference type="ARBA" id="ARBA00001974"/>
    </source>
</evidence>
<organism evidence="8 9">
    <name type="scientific">Pseudomonas lactucae</name>
    <dbReference type="NCBI Taxonomy" id="2813360"/>
    <lineage>
        <taxon>Bacteria</taxon>
        <taxon>Pseudomonadati</taxon>
        <taxon>Pseudomonadota</taxon>
        <taxon>Gammaproteobacteria</taxon>
        <taxon>Pseudomonadales</taxon>
        <taxon>Pseudomonadaceae</taxon>
        <taxon>Pseudomonas</taxon>
    </lineage>
</organism>
<dbReference type="InterPro" id="IPR007867">
    <property type="entry name" value="GMC_OxRtase_C"/>
</dbReference>
<accession>A0A9X1C6S7</accession>
<gene>
    <name evidence="8" type="ORF">JWR99_14640</name>
</gene>
<reference evidence="8 9" key="1">
    <citation type="journal article" date="2021" name="Int. J. Syst. Evol. Microbiol.">
        <title>Pseudomonas lactucae sp. nov., a pathogen causing bacterial rot of lettuce in Japan.</title>
        <authorList>
            <person name="Sawada H."/>
            <person name="Fujikawa T."/>
            <person name="Satou M."/>
        </authorList>
    </citation>
    <scope>NUCLEOTIDE SEQUENCE [LARGE SCALE GENOMIC DNA]</scope>
    <source>
        <strain evidence="8 9">MAFF 301381</strain>
    </source>
</reference>
<proteinExistence type="inferred from homology"/>
<comment type="similarity">
    <text evidence="2">Belongs to the GMC oxidoreductase family.</text>
</comment>
<evidence type="ECO:0000259" key="6">
    <source>
        <dbReference type="Pfam" id="PF00732"/>
    </source>
</evidence>
<dbReference type="InterPro" id="IPR036188">
    <property type="entry name" value="FAD/NAD-bd_sf"/>
</dbReference>
<evidence type="ECO:0000256" key="2">
    <source>
        <dbReference type="ARBA" id="ARBA00010790"/>
    </source>
</evidence>
<evidence type="ECO:0000256" key="3">
    <source>
        <dbReference type="ARBA" id="ARBA00022630"/>
    </source>
</evidence>
<dbReference type="GO" id="GO:0016614">
    <property type="term" value="F:oxidoreductase activity, acting on CH-OH group of donors"/>
    <property type="evidence" value="ECO:0007669"/>
    <property type="project" value="InterPro"/>
</dbReference>
<dbReference type="InterPro" id="IPR000172">
    <property type="entry name" value="GMC_OxRdtase_N"/>
</dbReference>
<keyword evidence="4" id="KW-0274">FAD</keyword>
<dbReference type="PANTHER" id="PTHR42784">
    <property type="entry name" value="PYRANOSE 2-OXIDASE"/>
    <property type="match status" value="1"/>
</dbReference>